<feature type="region of interest" description="Disordered" evidence="1">
    <location>
        <begin position="126"/>
        <end position="147"/>
    </location>
</feature>
<accession>A0A1F6MCB7</accession>
<evidence type="ECO:0000256" key="2">
    <source>
        <dbReference type="SAM" id="Phobius"/>
    </source>
</evidence>
<evidence type="ECO:0000256" key="1">
    <source>
        <dbReference type="SAM" id="MobiDB-lite"/>
    </source>
</evidence>
<comment type="caution">
    <text evidence="3">The sequence shown here is derived from an EMBL/GenBank/DDBJ whole genome shotgun (WGS) entry which is preliminary data.</text>
</comment>
<keyword evidence="2" id="KW-1133">Transmembrane helix</keyword>
<feature type="compositionally biased region" description="Low complexity" evidence="1">
    <location>
        <begin position="375"/>
        <end position="389"/>
    </location>
</feature>
<name>A0A1F6MCB7_9BACT</name>
<organism evidence="3 4">
    <name type="scientific">Candidatus Magasanikbacteria bacterium RIFCSPHIGHO2_01_FULL_47_8</name>
    <dbReference type="NCBI Taxonomy" id="1798673"/>
    <lineage>
        <taxon>Bacteria</taxon>
        <taxon>Candidatus Magasanikiibacteriota</taxon>
    </lineage>
</organism>
<proteinExistence type="predicted"/>
<keyword evidence="2" id="KW-0812">Transmembrane</keyword>
<protein>
    <submittedName>
        <fullName evidence="3">Uncharacterized protein</fullName>
    </submittedName>
</protein>
<keyword evidence="2" id="KW-0472">Membrane</keyword>
<sequence>MLFAKKSPAAAPSETAIAVSTIPLDFYGGANPVVKFKTVEKEVDLGKKSMVLSPTDKKLLDKSTASGSGQALHPTTLFSNRKFLLIGGGVLFFAVVAGASWYYWRQAVNEQKSRAIVPAVETQPVSESTVPTTTPEETITPTSTPEEVIIPPPLSLLDAPLSFPSTLLGDTPDLDRDGLSDAEDLLFKTDPGTPDSDRDGYSDSHEIYNLFNPIGEEPMRLADSGLVKEFVNPTFNYKLYYPASWAVGNVDENYRDMLFSTITGENIEVRVFDKEPNQSFNDWFGIWAPAEQLADLIEFTTAFKEKGWRRNDYLVYYFVDEARVYVMLYHTTDSPAINYRTAIKMFGRSFRLPGNSAVITNPVVESNAGNPISGATSATSTTSSPTPSL</sequence>
<feature type="transmembrane region" description="Helical" evidence="2">
    <location>
        <begin position="83"/>
        <end position="104"/>
    </location>
</feature>
<dbReference type="EMBL" id="MFPU01000055">
    <property type="protein sequence ID" value="OGH69259.1"/>
    <property type="molecule type" value="Genomic_DNA"/>
</dbReference>
<gene>
    <name evidence="3" type="ORF">A2754_00175</name>
</gene>
<dbReference type="AlphaFoldDB" id="A0A1F6MCB7"/>
<feature type="region of interest" description="Disordered" evidence="1">
    <location>
        <begin position="369"/>
        <end position="389"/>
    </location>
</feature>
<evidence type="ECO:0000313" key="4">
    <source>
        <dbReference type="Proteomes" id="UP000177953"/>
    </source>
</evidence>
<reference evidence="3 4" key="1">
    <citation type="journal article" date="2016" name="Nat. Commun.">
        <title>Thousands of microbial genomes shed light on interconnected biogeochemical processes in an aquifer system.</title>
        <authorList>
            <person name="Anantharaman K."/>
            <person name="Brown C.T."/>
            <person name="Hug L.A."/>
            <person name="Sharon I."/>
            <person name="Castelle C.J."/>
            <person name="Probst A.J."/>
            <person name="Thomas B.C."/>
            <person name="Singh A."/>
            <person name="Wilkins M.J."/>
            <person name="Karaoz U."/>
            <person name="Brodie E.L."/>
            <person name="Williams K.H."/>
            <person name="Hubbard S.S."/>
            <person name="Banfield J.F."/>
        </authorList>
    </citation>
    <scope>NUCLEOTIDE SEQUENCE [LARGE SCALE GENOMIC DNA]</scope>
</reference>
<dbReference type="Proteomes" id="UP000177953">
    <property type="component" value="Unassembled WGS sequence"/>
</dbReference>
<evidence type="ECO:0000313" key="3">
    <source>
        <dbReference type="EMBL" id="OGH69259.1"/>
    </source>
</evidence>